<comment type="caution">
    <text evidence="3">The sequence shown here is derived from an EMBL/GenBank/DDBJ whole genome shotgun (WGS) entry which is preliminary data.</text>
</comment>
<feature type="transmembrane region" description="Helical" evidence="1">
    <location>
        <begin position="140"/>
        <end position="164"/>
    </location>
</feature>
<dbReference type="GO" id="GO:0008237">
    <property type="term" value="F:metallopeptidase activity"/>
    <property type="evidence" value="ECO:0007669"/>
    <property type="project" value="InterPro"/>
</dbReference>
<reference evidence="3 4" key="1">
    <citation type="journal article" date="2014" name="Int. J. Syst. Evol. Microbiol.">
        <title>Complete genome sequence of Corynebacterium casei LMG S-19264T (=DSM 44701T), isolated from a smear-ripened cheese.</title>
        <authorList>
            <consortium name="US DOE Joint Genome Institute (JGI-PGF)"/>
            <person name="Walter F."/>
            <person name="Albersmeier A."/>
            <person name="Kalinowski J."/>
            <person name="Ruckert C."/>
        </authorList>
    </citation>
    <scope>NUCLEOTIDE SEQUENCE [LARGE SCALE GENOMIC DNA]</scope>
    <source>
        <strain evidence="3 4">CGMCC 1.15295</strain>
    </source>
</reference>
<evidence type="ECO:0000256" key="1">
    <source>
        <dbReference type="SAM" id="Phobius"/>
    </source>
</evidence>
<dbReference type="Gene3D" id="1.10.390.10">
    <property type="entry name" value="Neutral Protease Domain 2"/>
    <property type="match status" value="1"/>
</dbReference>
<evidence type="ECO:0000313" key="4">
    <source>
        <dbReference type="Proteomes" id="UP000598120"/>
    </source>
</evidence>
<feature type="transmembrane region" description="Helical" evidence="1">
    <location>
        <begin position="414"/>
        <end position="436"/>
    </location>
</feature>
<dbReference type="InterPro" id="IPR014782">
    <property type="entry name" value="Peptidase_M1_dom"/>
</dbReference>
<evidence type="ECO:0000313" key="3">
    <source>
        <dbReference type="EMBL" id="GFZ93597.1"/>
    </source>
</evidence>
<dbReference type="GO" id="GO:0008270">
    <property type="term" value="F:zinc ion binding"/>
    <property type="evidence" value="ECO:0007669"/>
    <property type="project" value="InterPro"/>
</dbReference>
<gene>
    <name evidence="3" type="ORF">GCM10011531_26950</name>
</gene>
<feature type="transmembrane region" description="Helical" evidence="1">
    <location>
        <begin position="96"/>
        <end position="120"/>
    </location>
</feature>
<dbReference type="Pfam" id="PF01433">
    <property type="entry name" value="Peptidase_M1"/>
    <property type="match status" value="1"/>
</dbReference>
<feature type="transmembrane region" description="Helical" evidence="1">
    <location>
        <begin position="528"/>
        <end position="550"/>
    </location>
</feature>
<accession>A0A8J2TUB3</accession>
<proteinExistence type="predicted"/>
<dbReference type="EMBL" id="BMIC01000009">
    <property type="protein sequence ID" value="GFZ93597.1"/>
    <property type="molecule type" value="Genomic_DNA"/>
</dbReference>
<dbReference type="Proteomes" id="UP000598120">
    <property type="component" value="Unassembled WGS sequence"/>
</dbReference>
<feature type="transmembrane region" description="Helical" evidence="1">
    <location>
        <begin position="575"/>
        <end position="593"/>
    </location>
</feature>
<dbReference type="AlphaFoldDB" id="A0A8J2TUB3"/>
<feature type="transmembrane region" description="Helical" evidence="1">
    <location>
        <begin position="249"/>
        <end position="268"/>
    </location>
</feature>
<name>A0A8J2TUB3_9FLAO</name>
<keyword evidence="1" id="KW-1133">Transmembrane helix</keyword>
<dbReference type="InterPro" id="IPR034015">
    <property type="entry name" value="M1_LTA4H"/>
</dbReference>
<keyword evidence="1" id="KW-0812">Transmembrane</keyword>
<organism evidence="3 4">
    <name type="scientific">Aquaticitalea lipolytica</name>
    <dbReference type="NCBI Taxonomy" id="1247562"/>
    <lineage>
        <taxon>Bacteria</taxon>
        <taxon>Pseudomonadati</taxon>
        <taxon>Bacteroidota</taxon>
        <taxon>Flavobacteriia</taxon>
        <taxon>Flavobacteriales</taxon>
        <taxon>Flavobacteriaceae</taxon>
        <taxon>Aquaticitalea</taxon>
    </lineage>
</organism>
<keyword evidence="4" id="KW-1185">Reference proteome</keyword>
<keyword evidence="1" id="KW-0472">Membrane</keyword>
<dbReference type="PANTHER" id="PTHR45726:SF3">
    <property type="entry name" value="LEUKOTRIENE A-4 HYDROLASE"/>
    <property type="match status" value="1"/>
</dbReference>
<dbReference type="RefSeq" id="WP_188606930.1">
    <property type="nucleotide sequence ID" value="NZ_BMIC01000009.1"/>
</dbReference>
<feature type="transmembrane region" description="Helical" evidence="1">
    <location>
        <begin position="448"/>
        <end position="469"/>
    </location>
</feature>
<feature type="transmembrane region" description="Helical" evidence="1">
    <location>
        <begin position="481"/>
        <end position="500"/>
    </location>
</feature>
<protein>
    <submittedName>
        <fullName evidence="3">Membrane protein</fullName>
    </submittedName>
</protein>
<feature type="transmembrane region" description="Helical" evidence="1">
    <location>
        <begin position="51"/>
        <end position="75"/>
    </location>
</feature>
<feature type="transmembrane region" description="Helical" evidence="1">
    <location>
        <begin position="18"/>
        <end position="39"/>
    </location>
</feature>
<feature type="transmembrane region" description="Helical" evidence="1">
    <location>
        <begin position="171"/>
        <end position="191"/>
    </location>
</feature>
<evidence type="ECO:0000259" key="2">
    <source>
        <dbReference type="Pfam" id="PF01433"/>
    </source>
</evidence>
<feature type="transmembrane region" description="Helical" evidence="1">
    <location>
        <begin position="370"/>
        <end position="387"/>
    </location>
</feature>
<dbReference type="SUPFAM" id="SSF55486">
    <property type="entry name" value="Metalloproteases ('zincins'), catalytic domain"/>
    <property type="match status" value="1"/>
</dbReference>
<dbReference type="PANTHER" id="PTHR45726">
    <property type="entry name" value="LEUKOTRIENE A-4 HYDROLASE"/>
    <property type="match status" value="1"/>
</dbReference>
<feature type="transmembrane region" description="Helical" evidence="1">
    <location>
        <begin position="324"/>
        <end position="343"/>
    </location>
</feature>
<sequence>MLTSLLCFEANYQLKQKAFIAFSIIFLAFGYMLGSQGFAPANVNFNSAYQISYNTALTSLGSVFAIMFFSINGILRDKRYNTESLIYTTSVQKWNYFFSRFFGAFAVSLFVFTMALLGYFLGTLSPSLDPERLMKFHLIYYVWTWLTIVVPNIFICTAIIFSVSALTKNSIATYVSAIFIYAAYFICSMYFNSPLMANTVPGTSENMFFAALADPFGLSAFFEQTQFWTPFQKNTELLHFSGYFMWNRVVWLMVSFLALSVTYKVFSFKKLNPIKIKKTEKEGDKIFQKKTYKTINNIKLNTKSKLLSLMSLLRIELNSLFKSLPFIAVFLLWVFIVASEIYIKINSGGAYNDSLYPTTNLLIELIKDPFPVMCLLLIIFYSGELVWRERSLNFDGIIDATPVSNTALFLSKGVTLVMLPIVLISISILIAIAFQITNNYYHFEIWQYASMFYFMGIGMLFSIMLALFIQAISPNKYLGMITTGLLIIIFQSPVAGSIGIEHPLLKIGKLPYVEFSNMIGYGDYATRFHYYAICWIVLGSILTFISFKIWKRGTTYGLKFKIQELTSNWSKSTRLLFVMQISIFMVLVVAIFYNTNVATEYSTKTDDLDFREGYEKNYKRFESLGQLVFIDIKTKVDLYPKEGKYVINADCVLENTHNKPIDKMLIFERLPLKAIKLERARLIKYDTTYSTYLYEFDRPILPKEKVHLFYELEKKKDGFDIDDAIVNNGTYITSNSFEPVLGYRKRVEITNAFERQKRGLPKREEIVTNDLHLQNDDNPNVRKIYFETTISTESDQTAIAPGDFIKKWSKNNRNFYQYKASHKIIPSIAYFSGAYAIKKENYKGISIEQYYDISQPYNIENIQENVKLALDYCAQNFGPYPFNHLRIVEIPSYWPFGGFAHPGTISMVENRLYLVNNTVEGNFDLVAKRTIHEVAHQWFGHILTPKYGPGASFLVEGFAKYAEAVIMSKEYGMSSVRQLSATANQTYFSGRSFASEKEPSLQFLDGQSYLAYGKSYTVMLALKELIGEDELNMAIKNTIDKNKGDINLNASFLEFFEELNNYVPNEYKLLVDDWLKKVVTYDLKISKGTIKQLDNKYEVTVDVSANRFRTLDNGEEKSISINEPIQIGLFTRHPDIISSTENMLSLKPYMIDKNNMTFKIIVDELPTYIVIDPYSTRLDKNLTDNVFYLN</sequence>
<dbReference type="InterPro" id="IPR027268">
    <property type="entry name" value="Peptidase_M4/M1_CTD_sf"/>
</dbReference>
<feature type="domain" description="Peptidase M1 membrane alanine aminopeptidase" evidence="2">
    <location>
        <begin position="867"/>
        <end position="1065"/>
    </location>
</feature>